<protein>
    <submittedName>
        <fullName evidence="3">Mercuric ion transport protein</fullName>
    </submittedName>
</protein>
<dbReference type="AlphaFoldDB" id="A0A1H0WII5"/>
<dbReference type="Proteomes" id="UP000199691">
    <property type="component" value="Unassembled WGS sequence"/>
</dbReference>
<evidence type="ECO:0000256" key="2">
    <source>
        <dbReference type="SAM" id="Phobius"/>
    </source>
</evidence>
<dbReference type="STRING" id="641025.SAMN05421507_119150"/>
<gene>
    <name evidence="3" type="ORF">SAMN05421507_119150</name>
</gene>
<organism evidence="3 4">
    <name type="scientific">Lentzea jiangxiensis</name>
    <dbReference type="NCBI Taxonomy" id="641025"/>
    <lineage>
        <taxon>Bacteria</taxon>
        <taxon>Bacillati</taxon>
        <taxon>Actinomycetota</taxon>
        <taxon>Actinomycetes</taxon>
        <taxon>Pseudonocardiales</taxon>
        <taxon>Pseudonocardiaceae</taxon>
        <taxon>Lentzea</taxon>
    </lineage>
</organism>
<evidence type="ECO:0000313" key="3">
    <source>
        <dbReference type="EMBL" id="SDP90418.1"/>
    </source>
</evidence>
<accession>A0A1H0WII5</accession>
<evidence type="ECO:0000256" key="1">
    <source>
        <dbReference type="SAM" id="MobiDB-lite"/>
    </source>
</evidence>
<sequence length="101" mass="10207">MSTPAKPGAGAVHLPVHTENKASGPPKRSKVIAYLAAIACIGCCALPLLIPLGLLTGAGVAAATTGLLVVSAVLFALAGLLWFVHHRRKSKHACPQGSCSC</sequence>
<dbReference type="OrthoDB" id="3701207at2"/>
<keyword evidence="2" id="KW-0812">Transmembrane</keyword>
<evidence type="ECO:0000313" key="4">
    <source>
        <dbReference type="Proteomes" id="UP000199691"/>
    </source>
</evidence>
<keyword evidence="2" id="KW-1133">Transmembrane helix</keyword>
<reference evidence="4" key="1">
    <citation type="submission" date="2016-10" db="EMBL/GenBank/DDBJ databases">
        <authorList>
            <person name="Varghese N."/>
            <person name="Submissions S."/>
        </authorList>
    </citation>
    <scope>NUCLEOTIDE SEQUENCE [LARGE SCALE GENOMIC DNA]</scope>
    <source>
        <strain evidence="4">CGMCC 4.6609</strain>
    </source>
</reference>
<proteinExistence type="predicted"/>
<name>A0A1H0WII5_9PSEU</name>
<dbReference type="EMBL" id="FNIX01000019">
    <property type="protein sequence ID" value="SDP90418.1"/>
    <property type="molecule type" value="Genomic_DNA"/>
</dbReference>
<dbReference type="RefSeq" id="WP_090103340.1">
    <property type="nucleotide sequence ID" value="NZ_FNIX01000019.1"/>
</dbReference>
<feature type="transmembrane region" description="Helical" evidence="2">
    <location>
        <begin position="60"/>
        <end position="83"/>
    </location>
</feature>
<keyword evidence="4" id="KW-1185">Reference proteome</keyword>
<feature type="region of interest" description="Disordered" evidence="1">
    <location>
        <begin position="1"/>
        <end position="26"/>
    </location>
</feature>
<feature type="transmembrane region" description="Helical" evidence="2">
    <location>
        <begin position="31"/>
        <end position="54"/>
    </location>
</feature>
<keyword evidence="2" id="KW-0472">Membrane</keyword>